<dbReference type="RefSeq" id="WP_131279815.1">
    <property type="nucleotide sequence ID" value="NZ_JBHSLR010000009.1"/>
</dbReference>
<evidence type="ECO:0000256" key="2">
    <source>
        <dbReference type="ARBA" id="ARBA00023002"/>
    </source>
</evidence>
<organism evidence="4 5">
    <name type="scientific">Arcanobacterium bovis</name>
    <dbReference type="NCBI Taxonomy" id="2529275"/>
    <lineage>
        <taxon>Bacteria</taxon>
        <taxon>Bacillati</taxon>
        <taxon>Actinomycetota</taxon>
        <taxon>Actinomycetes</taxon>
        <taxon>Actinomycetales</taxon>
        <taxon>Actinomycetaceae</taxon>
        <taxon>Arcanobacterium</taxon>
    </lineage>
</organism>
<protein>
    <submittedName>
        <fullName evidence="4">Glucose 1-dehydrogenase</fullName>
        <ecNumber evidence="4">1.1.1.47</ecNumber>
    </submittedName>
</protein>
<dbReference type="InterPro" id="IPR050259">
    <property type="entry name" value="SDR"/>
</dbReference>
<comment type="similarity">
    <text evidence="1">Belongs to the short-chain dehydrogenases/reductases (SDR) family.</text>
</comment>
<comment type="caution">
    <text evidence="4">The sequence shown here is derived from an EMBL/GenBank/DDBJ whole genome shotgun (WGS) entry which is preliminary data.</text>
</comment>
<dbReference type="Pfam" id="PF13561">
    <property type="entry name" value="adh_short_C2"/>
    <property type="match status" value="1"/>
</dbReference>
<dbReference type="EMBL" id="SJDT01000002">
    <property type="protein sequence ID" value="TBW22801.1"/>
    <property type="molecule type" value="Genomic_DNA"/>
</dbReference>
<evidence type="ECO:0000259" key="3">
    <source>
        <dbReference type="SMART" id="SM00822"/>
    </source>
</evidence>
<dbReference type="GO" id="GO:0032787">
    <property type="term" value="P:monocarboxylic acid metabolic process"/>
    <property type="evidence" value="ECO:0007669"/>
    <property type="project" value="UniProtKB-ARBA"/>
</dbReference>
<feature type="domain" description="Ketoreductase" evidence="3">
    <location>
        <begin position="9"/>
        <end position="184"/>
    </location>
</feature>
<dbReference type="NCBIfam" id="NF005559">
    <property type="entry name" value="PRK07231.1"/>
    <property type="match status" value="1"/>
</dbReference>
<accession>A0A4Q9V152</accession>
<dbReference type="GO" id="GO:0047936">
    <property type="term" value="F:glucose 1-dehydrogenase [NAD(P)+] activity"/>
    <property type="evidence" value="ECO:0007669"/>
    <property type="project" value="UniProtKB-EC"/>
</dbReference>
<dbReference type="InterPro" id="IPR036291">
    <property type="entry name" value="NAD(P)-bd_dom_sf"/>
</dbReference>
<gene>
    <name evidence="4" type="ORF">EZJ44_02540</name>
</gene>
<dbReference type="PRINTS" id="PR00080">
    <property type="entry name" value="SDRFAMILY"/>
</dbReference>
<sequence>MTCTPLENKVAIVTGASQGIGRGIALKLAQRGATVVVIDINGDAARATAELCGGKSVGIALDVSNREAVDATVDQVIADFGKVDILVNNAGINRDGMLHKMTDEMWDSVIAVDLSAVFYFCRKVGTHMRENGYGRICNVASASWMGNIGQTNYAAAKGGVVSLTRSISKELAFKGITANAICPGFIETSMTTALRDVPSRVGFDNLYDEQVAKVPLKRAGQPEDVANLVAFLVSDDASYLTGEVINIGGGYKL</sequence>
<evidence type="ECO:0000256" key="1">
    <source>
        <dbReference type="ARBA" id="ARBA00006484"/>
    </source>
</evidence>
<dbReference type="OrthoDB" id="3189729at2"/>
<dbReference type="AlphaFoldDB" id="A0A4Q9V152"/>
<dbReference type="PANTHER" id="PTHR42879">
    <property type="entry name" value="3-OXOACYL-(ACYL-CARRIER-PROTEIN) REDUCTASE"/>
    <property type="match status" value="1"/>
</dbReference>
<evidence type="ECO:0000313" key="5">
    <source>
        <dbReference type="Proteomes" id="UP000293036"/>
    </source>
</evidence>
<dbReference type="PRINTS" id="PR00081">
    <property type="entry name" value="GDHRDH"/>
</dbReference>
<dbReference type="InterPro" id="IPR020904">
    <property type="entry name" value="Sc_DH/Rdtase_CS"/>
</dbReference>
<dbReference type="EC" id="1.1.1.47" evidence="4"/>
<evidence type="ECO:0000313" key="4">
    <source>
        <dbReference type="EMBL" id="TBW22801.1"/>
    </source>
</evidence>
<dbReference type="InterPro" id="IPR057326">
    <property type="entry name" value="KR_dom"/>
</dbReference>
<dbReference type="Proteomes" id="UP000293036">
    <property type="component" value="Unassembled WGS sequence"/>
</dbReference>
<dbReference type="PROSITE" id="PS00061">
    <property type="entry name" value="ADH_SHORT"/>
    <property type="match status" value="1"/>
</dbReference>
<reference evidence="4 5" key="1">
    <citation type="submission" date="2019-02" db="EMBL/GenBank/DDBJ databases">
        <title>Arcanobacterium bovis sp. nov., isolated from the milk of a cow with mastitis.</title>
        <authorList>
            <person name="Sammra O."/>
            <person name="Foster G."/>
            <person name="Hassan A."/>
            <person name="Alssahen M."/>
            <person name="Laemmler C."/>
            <person name="Borowiak M."/>
            <person name="Malorny B."/>
            <person name="Abdulmawjood A."/>
        </authorList>
    </citation>
    <scope>NUCLEOTIDE SEQUENCE [LARGE SCALE GENOMIC DNA]</scope>
    <source>
        <strain evidence="4 5">C605018/01/1</strain>
    </source>
</reference>
<keyword evidence="5" id="KW-1185">Reference proteome</keyword>
<proteinExistence type="inferred from homology"/>
<keyword evidence="2 4" id="KW-0560">Oxidoreductase</keyword>
<dbReference type="SUPFAM" id="SSF51735">
    <property type="entry name" value="NAD(P)-binding Rossmann-fold domains"/>
    <property type="match status" value="1"/>
</dbReference>
<name>A0A4Q9V152_9ACTO</name>
<dbReference type="FunFam" id="3.40.50.720:FF:000173">
    <property type="entry name" value="3-oxoacyl-[acyl-carrier protein] reductase"/>
    <property type="match status" value="1"/>
</dbReference>
<dbReference type="Gene3D" id="3.40.50.720">
    <property type="entry name" value="NAD(P)-binding Rossmann-like Domain"/>
    <property type="match status" value="1"/>
</dbReference>
<dbReference type="InterPro" id="IPR002347">
    <property type="entry name" value="SDR_fam"/>
</dbReference>
<dbReference type="PANTHER" id="PTHR42879:SF2">
    <property type="entry name" value="3-OXOACYL-[ACYL-CARRIER-PROTEIN] REDUCTASE FABG"/>
    <property type="match status" value="1"/>
</dbReference>
<dbReference type="SMART" id="SM00822">
    <property type="entry name" value="PKS_KR"/>
    <property type="match status" value="1"/>
</dbReference>